<dbReference type="GO" id="GO:0042274">
    <property type="term" value="P:ribosomal small subunit biogenesis"/>
    <property type="evidence" value="ECO:0007669"/>
    <property type="project" value="UniProtKB-UniRule"/>
</dbReference>
<dbReference type="RefSeq" id="WP_056975132.1">
    <property type="nucleotide sequence ID" value="NZ_AYZL01000020.1"/>
</dbReference>
<dbReference type="NCBIfam" id="TIGR02273">
    <property type="entry name" value="16S_RimM"/>
    <property type="match status" value="1"/>
</dbReference>
<dbReference type="SUPFAM" id="SSF50447">
    <property type="entry name" value="Translation proteins"/>
    <property type="match status" value="1"/>
</dbReference>
<dbReference type="Pfam" id="PF01782">
    <property type="entry name" value="RimM"/>
    <property type="match status" value="1"/>
</dbReference>
<evidence type="ECO:0000256" key="2">
    <source>
        <dbReference type="ARBA" id="ARBA00022517"/>
    </source>
</evidence>
<organism evidence="8 9">
    <name type="scientific">Holzapfeliella floricola DSM 23037 = JCM 16512</name>
    <dbReference type="NCBI Taxonomy" id="1423744"/>
    <lineage>
        <taxon>Bacteria</taxon>
        <taxon>Bacillati</taxon>
        <taxon>Bacillota</taxon>
        <taxon>Bacilli</taxon>
        <taxon>Lactobacillales</taxon>
        <taxon>Lactobacillaceae</taxon>
        <taxon>Holzapfeliella</taxon>
    </lineage>
</organism>
<dbReference type="InterPro" id="IPR002676">
    <property type="entry name" value="RimM_N"/>
</dbReference>
<comment type="subcellular location">
    <subcellularLocation>
        <location evidence="5">Cytoplasm</location>
    </subcellularLocation>
</comment>
<name>A0A0R2DKW3_9LACO</name>
<comment type="function">
    <text evidence="5">An accessory protein needed during the final step in the assembly of 30S ribosomal subunit, possibly for assembly of the head region. Essential for efficient processing of 16S rRNA. May be needed both before and after RbfA during the maturation of 16S rRNA. It has affinity for free ribosomal 30S subunits but not for 70S ribosomes.</text>
</comment>
<dbReference type="OrthoDB" id="9810331at2"/>
<comment type="domain">
    <text evidence="5">The PRC barrel domain binds ribosomal protein uS19.</text>
</comment>
<dbReference type="PANTHER" id="PTHR33692:SF1">
    <property type="entry name" value="RIBOSOME MATURATION FACTOR RIMM"/>
    <property type="match status" value="1"/>
</dbReference>
<keyword evidence="3 5" id="KW-0698">rRNA processing</keyword>
<dbReference type="EMBL" id="AYZL01000020">
    <property type="protein sequence ID" value="KRN03819.1"/>
    <property type="molecule type" value="Genomic_DNA"/>
</dbReference>
<dbReference type="GO" id="GO:0006364">
    <property type="term" value="P:rRNA processing"/>
    <property type="evidence" value="ECO:0007669"/>
    <property type="project" value="UniProtKB-UniRule"/>
</dbReference>
<dbReference type="InterPro" id="IPR011033">
    <property type="entry name" value="PRC_barrel-like_sf"/>
</dbReference>
<evidence type="ECO:0000256" key="4">
    <source>
        <dbReference type="ARBA" id="ARBA00023186"/>
    </source>
</evidence>
<dbReference type="GO" id="GO:0005840">
    <property type="term" value="C:ribosome"/>
    <property type="evidence" value="ECO:0007669"/>
    <property type="project" value="InterPro"/>
</dbReference>
<dbReference type="STRING" id="1423744.FC86_GL000931"/>
<dbReference type="InterPro" id="IPR036976">
    <property type="entry name" value="RimM_N_sf"/>
</dbReference>
<dbReference type="HAMAP" id="MF_00014">
    <property type="entry name" value="Ribosome_mat_RimM"/>
    <property type="match status" value="1"/>
</dbReference>
<feature type="domain" description="RimM N-terminal" evidence="6">
    <location>
        <begin position="7"/>
        <end position="88"/>
    </location>
</feature>
<evidence type="ECO:0000256" key="5">
    <source>
        <dbReference type="HAMAP-Rule" id="MF_00014"/>
    </source>
</evidence>
<dbReference type="Proteomes" id="UP000051378">
    <property type="component" value="Unassembled WGS sequence"/>
</dbReference>
<dbReference type="AlphaFoldDB" id="A0A0R2DKW3"/>
<feature type="domain" description="Ribosome maturation factor RimM PRC barrel" evidence="7">
    <location>
        <begin position="101"/>
        <end position="169"/>
    </location>
</feature>
<keyword evidence="1 5" id="KW-0963">Cytoplasm</keyword>
<dbReference type="Gene3D" id="2.40.30.60">
    <property type="entry name" value="RimM"/>
    <property type="match status" value="1"/>
</dbReference>
<evidence type="ECO:0000313" key="9">
    <source>
        <dbReference type="Proteomes" id="UP000051378"/>
    </source>
</evidence>
<reference evidence="8 9" key="1">
    <citation type="journal article" date="2015" name="Genome Announc.">
        <title>Expanding the biotechnology potential of lactobacilli through comparative genomics of 213 strains and associated genera.</title>
        <authorList>
            <person name="Sun Z."/>
            <person name="Harris H.M."/>
            <person name="McCann A."/>
            <person name="Guo C."/>
            <person name="Argimon S."/>
            <person name="Zhang W."/>
            <person name="Yang X."/>
            <person name="Jeffery I.B."/>
            <person name="Cooney J.C."/>
            <person name="Kagawa T.F."/>
            <person name="Liu W."/>
            <person name="Song Y."/>
            <person name="Salvetti E."/>
            <person name="Wrobel A."/>
            <person name="Rasinkangas P."/>
            <person name="Parkhill J."/>
            <person name="Rea M.C."/>
            <person name="O'Sullivan O."/>
            <person name="Ritari J."/>
            <person name="Douillard F.P."/>
            <person name="Paul Ross R."/>
            <person name="Yang R."/>
            <person name="Briner A.E."/>
            <person name="Felis G.E."/>
            <person name="de Vos W.M."/>
            <person name="Barrangou R."/>
            <person name="Klaenhammer T.R."/>
            <person name="Caufield P.W."/>
            <person name="Cui Y."/>
            <person name="Zhang H."/>
            <person name="O'Toole P.W."/>
        </authorList>
    </citation>
    <scope>NUCLEOTIDE SEQUENCE [LARGE SCALE GENOMIC DNA]</scope>
    <source>
        <strain evidence="8 9">DSM 23037</strain>
    </source>
</reference>
<dbReference type="InterPro" id="IPR011961">
    <property type="entry name" value="RimM"/>
</dbReference>
<dbReference type="InterPro" id="IPR009000">
    <property type="entry name" value="Transl_B-barrel_sf"/>
</dbReference>
<protein>
    <recommendedName>
        <fullName evidence="5">Ribosome maturation factor RimM</fullName>
    </recommendedName>
</protein>
<dbReference type="SUPFAM" id="SSF50346">
    <property type="entry name" value="PRC-barrel domain"/>
    <property type="match status" value="1"/>
</dbReference>
<dbReference type="PATRIC" id="fig|1423744.4.peg.957"/>
<keyword evidence="9" id="KW-1185">Reference proteome</keyword>
<evidence type="ECO:0000259" key="6">
    <source>
        <dbReference type="Pfam" id="PF01782"/>
    </source>
</evidence>
<evidence type="ECO:0000259" key="7">
    <source>
        <dbReference type="Pfam" id="PF24986"/>
    </source>
</evidence>
<evidence type="ECO:0000256" key="3">
    <source>
        <dbReference type="ARBA" id="ARBA00022552"/>
    </source>
</evidence>
<dbReference type="Gene3D" id="2.30.30.240">
    <property type="entry name" value="PRC-barrel domain"/>
    <property type="match status" value="1"/>
</dbReference>
<dbReference type="PANTHER" id="PTHR33692">
    <property type="entry name" value="RIBOSOME MATURATION FACTOR RIMM"/>
    <property type="match status" value="1"/>
</dbReference>
<proteinExistence type="inferred from homology"/>
<comment type="similarity">
    <text evidence="5">Belongs to the RimM family.</text>
</comment>
<comment type="subunit">
    <text evidence="5">Binds ribosomal protein uS19.</text>
</comment>
<dbReference type="InterPro" id="IPR056792">
    <property type="entry name" value="PRC_RimM"/>
</dbReference>
<accession>A0A0R2DKW3</accession>
<comment type="caution">
    <text evidence="8">The sequence shown here is derived from an EMBL/GenBank/DDBJ whole genome shotgun (WGS) entry which is preliminary data.</text>
</comment>
<keyword evidence="4 5" id="KW-0143">Chaperone</keyword>
<dbReference type="GO" id="GO:0043022">
    <property type="term" value="F:ribosome binding"/>
    <property type="evidence" value="ECO:0007669"/>
    <property type="project" value="InterPro"/>
</dbReference>
<evidence type="ECO:0000313" key="8">
    <source>
        <dbReference type="EMBL" id="KRN03819.1"/>
    </source>
</evidence>
<gene>
    <name evidence="5" type="primary">rimM</name>
    <name evidence="8" type="ORF">FC86_GL000931</name>
</gene>
<evidence type="ECO:0000256" key="1">
    <source>
        <dbReference type="ARBA" id="ARBA00022490"/>
    </source>
</evidence>
<keyword evidence="2 5" id="KW-0690">Ribosome biogenesis</keyword>
<dbReference type="Pfam" id="PF24986">
    <property type="entry name" value="PRC_RimM"/>
    <property type="match status" value="1"/>
</dbReference>
<dbReference type="GO" id="GO:0005737">
    <property type="term" value="C:cytoplasm"/>
    <property type="evidence" value="ECO:0007669"/>
    <property type="project" value="UniProtKB-SubCell"/>
</dbReference>
<sequence>MLTKYEVGKIVNTHGIKGELKVFPSTDFIEERFAPGMSLVIEHQKQEIEVTVKSTRSVKNFLLVLFEGLEDINLVEKYKSDLLYVAKENMQELEEGAYYYHEIIGLEVIDLDKDEVLGKVTEIFPTGANDVWTIEKPGRKDVLIPFLNQIVKKIDLEQNKAWVEVPEGLIDEN</sequence>